<keyword evidence="4 12" id="KW-0808">Transferase</keyword>
<dbReference type="Pfam" id="PF00294">
    <property type="entry name" value="PfkB"/>
    <property type="match status" value="1"/>
</dbReference>
<feature type="binding site" evidence="12">
    <location>
        <position position="275"/>
    </location>
    <ligand>
        <name>K(+)</name>
        <dbReference type="ChEBI" id="CHEBI:29103"/>
    </ligand>
</feature>
<reference evidence="14 17" key="3">
    <citation type="submission" date="2020-11" db="EMBL/GenBank/DDBJ databases">
        <authorList>
            <consortium name="Pathogen Informatics"/>
        </authorList>
    </citation>
    <scope>NUCLEOTIDE SEQUENCE [LARGE SCALE GENOMIC DNA]</scope>
    <source>
        <strain evidence="14 17">NCTC12218</strain>
    </source>
</reference>
<gene>
    <name evidence="16" type="primary">rbsK_1</name>
    <name evidence="12 15" type="synonym">rbsK</name>
    <name evidence="15" type="ORF">C1O36_06080</name>
    <name evidence="16" type="ORF">NCTC12218_00285</name>
</gene>
<name>A0A7Z7QMX2_STASC</name>
<proteinExistence type="inferred from homology"/>
<dbReference type="NCBIfam" id="TIGR02152">
    <property type="entry name" value="D_ribokin_bact"/>
    <property type="match status" value="1"/>
</dbReference>
<feature type="binding site" evidence="12">
    <location>
        <begin position="39"/>
        <end position="43"/>
    </location>
    <ligand>
        <name>substrate</name>
    </ligand>
</feature>
<evidence type="ECO:0000256" key="5">
    <source>
        <dbReference type="ARBA" id="ARBA00022723"/>
    </source>
</evidence>
<dbReference type="GO" id="GO:0004747">
    <property type="term" value="F:ribokinase activity"/>
    <property type="evidence" value="ECO:0007669"/>
    <property type="project" value="UniProtKB-UniRule"/>
</dbReference>
<dbReference type="PROSITE" id="PS00584">
    <property type="entry name" value="PFKB_KINASES_2"/>
    <property type="match status" value="1"/>
</dbReference>
<evidence type="ECO:0000256" key="1">
    <source>
        <dbReference type="ARBA" id="ARBA00005380"/>
    </source>
</evidence>
<dbReference type="PANTHER" id="PTHR10584">
    <property type="entry name" value="SUGAR KINASE"/>
    <property type="match status" value="1"/>
</dbReference>
<evidence type="ECO:0000256" key="11">
    <source>
        <dbReference type="ARBA" id="ARBA00023277"/>
    </source>
</evidence>
<dbReference type="InterPro" id="IPR002139">
    <property type="entry name" value="Ribo/fructo_kinase"/>
</dbReference>
<dbReference type="GO" id="GO:0046872">
    <property type="term" value="F:metal ion binding"/>
    <property type="evidence" value="ECO:0007669"/>
    <property type="project" value="UniProtKB-KW"/>
</dbReference>
<evidence type="ECO:0000256" key="2">
    <source>
        <dbReference type="ARBA" id="ARBA00012035"/>
    </source>
</evidence>
<evidence type="ECO:0000313" key="18">
    <source>
        <dbReference type="Proteomes" id="UP000572988"/>
    </source>
</evidence>
<evidence type="ECO:0000256" key="4">
    <source>
        <dbReference type="ARBA" id="ARBA00022679"/>
    </source>
</evidence>
<evidence type="ECO:0000313" key="16">
    <source>
        <dbReference type="EMBL" id="SUM86499.1"/>
    </source>
</evidence>
<feature type="binding site" evidence="12">
    <location>
        <position position="238"/>
    </location>
    <ligand>
        <name>K(+)</name>
        <dbReference type="ChEBI" id="CHEBI:29103"/>
    </ligand>
</feature>
<keyword evidence="7 12" id="KW-0418">Kinase</keyword>
<comment type="catalytic activity">
    <reaction evidence="12">
        <text>D-ribose + ATP = D-ribose 5-phosphate + ADP + H(+)</text>
        <dbReference type="Rhea" id="RHEA:13697"/>
        <dbReference type="ChEBI" id="CHEBI:15378"/>
        <dbReference type="ChEBI" id="CHEBI:30616"/>
        <dbReference type="ChEBI" id="CHEBI:47013"/>
        <dbReference type="ChEBI" id="CHEBI:78346"/>
        <dbReference type="ChEBI" id="CHEBI:456216"/>
        <dbReference type="EC" id="2.7.1.15"/>
    </reaction>
</comment>
<evidence type="ECO:0000256" key="10">
    <source>
        <dbReference type="ARBA" id="ARBA00022958"/>
    </source>
</evidence>
<feature type="binding site" evidence="12">
    <location>
        <position position="236"/>
    </location>
    <ligand>
        <name>K(+)</name>
        <dbReference type="ChEBI" id="CHEBI:29103"/>
    </ligand>
</feature>
<keyword evidence="6 12" id="KW-0547">Nucleotide-binding</keyword>
<reference evidence="15 18" key="1">
    <citation type="submission" date="2018-01" db="EMBL/GenBank/DDBJ databases">
        <title>Complete genome sequence of Staphylococcus Scheliferi isolated from human.</title>
        <authorList>
            <person name="Abouelkhair M.A."/>
            <person name="Bemis D.A."/>
            <person name="Kania S.A."/>
        </authorList>
    </citation>
    <scope>NUCLEOTIDE SEQUENCE [LARGE SCALE GENOMIC DNA]</scope>
    <source>
        <strain evidence="15 18">ATCC 43808</strain>
    </source>
</reference>
<feature type="binding site" evidence="12">
    <location>
        <begin position="11"/>
        <end position="13"/>
    </location>
    <ligand>
        <name>substrate</name>
    </ligand>
</feature>
<sequence>MQHIYVIGSASMDLVVSSEIVPEQGETVLGEHFFTTPGGKGANQAVAAARLGDHVHMIGCVGNDTFGTQLKENFERNGVQMDGIQVIDSVPTGTAHITLSQNDNRIIVVPSANYEVTPQRIQPFLERLKPKDIVLIQQEIPEETVKHVIAYCYEHEVISILNPAPYREIPQQMIEQATYLTPNETESAKMFDGVSIETALEKYPNQLIVTLGSAGAIYHNGDSLVKVPSFKRTVKDTTGAGDTFNGALAVGLQKGYTLTKAIEFANLAASHSVTGMGAQGGMPYLDDLKKEFEI</sequence>
<evidence type="ECO:0000256" key="7">
    <source>
        <dbReference type="ARBA" id="ARBA00022777"/>
    </source>
</evidence>
<dbReference type="UniPathway" id="UPA00916">
    <property type="reaction ID" value="UER00889"/>
</dbReference>
<evidence type="ECO:0000256" key="3">
    <source>
        <dbReference type="ARBA" id="ARBA00016943"/>
    </source>
</evidence>
<comment type="cofactor">
    <cofactor evidence="12">
        <name>Mg(2+)</name>
        <dbReference type="ChEBI" id="CHEBI:18420"/>
    </cofactor>
    <text evidence="12">Requires a divalent cation, most likely magnesium in vivo, as an electrophilic catalyst to aid phosphoryl group transfer. It is the chelate of the metal and the nucleotide that is the actual substrate.</text>
</comment>
<dbReference type="RefSeq" id="WP_016425997.1">
    <property type="nucleotide sequence ID" value="NZ_CABKRV010000002.1"/>
</dbReference>
<keyword evidence="11 12" id="KW-0119">Carbohydrate metabolism</keyword>
<feature type="domain" description="Carbohydrate kinase PfkB" evidence="13">
    <location>
        <begin position="1"/>
        <end position="283"/>
    </location>
</feature>
<organism evidence="16">
    <name type="scientific">Staphylococcus schleiferi</name>
    <dbReference type="NCBI Taxonomy" id="1295"/>
    <lineage>
        <taxon>Bacteria</taxon>
        <taxon>Bacillati</taxon>
        <taxon>Bacillota</taxon>
        <taxon>Bacilli</taxon>
        <taxon>Bacillales</taxon>
        <taxon>Staphylococcaceae</taxon>
        <taxon>Staphylococcus</taxon>
    </lineage>
</organism>
<keyword evidence="10 12" id="KW-0630">Potassium</keyword>
<keyword evidence="12" id="KW-0963">Cytoplasm</keyword>
<dbReference type="InterPro" id="IPR011877">
    <property type="entry name" value="Ribokinase"/>
</dbReference>
<evidence type="ECO:0000313" key="17">
    <source>
        <dbReference type="Proteomes" id="UP000264146"/>
    </source>
</evidence>
<feature type="binding site" evidence="12">
    <location>
        <begin position="210"/>
        <end position="215"/>
    </location>
    <ligand>
        <name>ATP</name>
        <dbReference type="ChEBI" id="CHEBI:30616"/>
    </ligand>
</feature>
<dbReference type="EMBL" id="UHEF01000001">
    <property type="protein sequence ID" value="SUM86499.1"/>
    <property type="molecule type" value="Genomic_DNA"/>
</dbReference>
<reference evidence="16" key="2">
    <citation type="submission" date="2018-06" db="EMBL/GenBank/DDBJ databases">
        <authorList>
            <consortium name="Pathogen Informatics"/>
            <person name="Doyle S."/>
        </authorList>
    </citation>
    <scope>NUCLEOTIDE SEQUENCE [LARGE SCALE GENOMIC DNA]</scope>
    <source>
        <strain evidence="16">NCTC12218</strain>
    </source>
</reference>
<dbReference type="InterPro" id="IPR002173">
    <property type="entry name" value="Carboh/pur_kinase_PfkB_CS"/>
</dbReference>
<keyword evidence="18" id="KW-1185">Reference proteome</keyword>
<dbReference type="CDD" id="cd01174">
    <property type="entry name" value="ribokinase"/>
    <property type="match status" value="1"/>
</dbReference>
<comment type="pathway">
    <text evidence="12">Carbohydrate metabolism; D-ribose degradation; D-ribose 5-phosphate from beta-D-ribopyranose: step 2/2.</text>
</comment>
<dbReference type="EC" id="2.7.1.15" evidence="2 12"/>
<keyword evidence="9 12" id="KW-0460">Magnesium</keyword>
<comment type="subcellular location">
    <subcellularLocation>
        <location evidence="12">Cytoplasm</location>
    </subcellularLocation>
</comment>
<dbReference type="Proteomes" id="UP000264146">
    <property type="component" value="Chromosome"/>
</dbReference>
<keyword evidence="8 12" id="KW-0067">ATP-binding</keyword>
<dbReference type="GO" id="GO:0019303">
    <property type="term" value="P:D-ribose catabolic process"/>
    <property type="evidence" value="ECO:0007669"/>
    <property type="project" value="UniProtKB-UniRule"/>
</dbReference>
<comment type="subunit">
    <text evidence="12">Homodimer.</text>
</comment>
<feature type="binding site" evidence="12">
    <location>
        <position position="183"/>
    </location>
    <ligand>
        <name>ATP</name>
        <dbReference type="ChEBI" id="CHEBI:30616"/>
    </ligand>
</feature>
<feature type="binding site" evidence="12">
    <location>
        <position position="139"/>
    </location>
    <ligand>
        <name>substrate</name>
    </ligand>
</feature>
<dbReference type="HAMAP" id="MF_01987">
    <property type="entry name" value="Ribokinase"/>
    <property type="match status" value="1"/>
</dbReference>
<dbReference type="GeneID" id="93789038"/>
<dbReference type="EMBL" id="LR962863">
    <property type="protein sequence ID" value="CAD7358704.1"/>
    <property type="molecule type" value="Genomic_DNA"/>
</dbReference>
<dbReference type="GO" id="GO:0005524">
    <property type="term" value="F:ATP binding"/>
    <property type="evidence" value="ECO:0007669"/>
    <property type="project" value="UniProtKB-UniRule"/>
</dbReference>
<comment type="activity regulation">
    <text evidence="12">Activated by a monovalent cation that binds near, but not in, the active site. The most likely occupant of the site in vivo is potassium. Ion binding induces a conformational change that may alter substrate affinity.</text>
</comment>
<dbReference type="GO" id="GO:0005829">
    <property type="term" value="C:cytosol"/>
    <property type="evidence" value="ECO:0007669"/>
    <property type="project" value="TreeGrafter"/>
</dbReference>
<feature type="binding site" evidence="12">
    <location>
        <position position="277"/>
    </location>
    <ligand>
        <name>K(+)</name>
        <dbReference type="ChEBI" id="CHEBI:29103"/>
    </ligand>
</feature>
<comment type="function">
    <text evidence="12">Catalyzes the phosphorylation of ribose at O-5 in a reaction requiring ATP and magnesium. The resulting D-ribose-5-phosphate can then be used either for sythesis of nucleotides, histidine, and tryptophan, or as a component of the pentose phosphate pathway.</text>
</comment>
<feature type="binding site" evidence="12">
    <location>
        <position position="266"/>
    </location>
    <ligand>
        <name>ATP</name>
        <dbReference type="ChEBI" id="CHEBI:30616"/>
    </ligand>
</feature>
<feature type="binding site" evidence="12">
    <location>
        <position position="242"/>
    </location>
    <ligand>
        <name>substrate</name>
    </ligand>
</feature>
<keyword evidence="5 12" id="KW-0479">Metal-binding</keyword>
<dbReference type="Proteomes" id="UP000572988">
    <property type="component" value="Unassembled WGS sequence"/>
</dbReference>
<feature type="binding site" evidence="12">
    <location>
        <begin position="241"/>
        <end position="242"/>
    </location>
    <ligand>
        <name>ATP</name>
        <dbReference type="ChEBI" id="CHEBI:30616"/>
    </ligand>
</feature>
<dbReference type="PRINTS" id="PR00990">
    <property type="entry name" value="RIBOKINASE"/>
</dbReference>
<dbReference type="AlphaFoldDB" id="A0A7Z7QMX2"/>
<feature type="binding site" evidence="12">
    <location>
        <position position="272"/>
    </location>
    <ligand>
        <name>K(+)</name>
        <dbReference type="ChEBI" id="CHEBI:29103"/>
    </ligand>
</feature>
<evidence type="ECO:0000256" key="9">
    <source>
        <dbReference type="ARBA" id="ARBA00022842"/>
    </source>
</evidence>
<accession>A0A7Z7QMX2</accession>
<dbReference type="SUPFAM" id="SSF53613">
    <property type="entry name" value="Ribokinase-like"/>
    <property type="match status" value="1"/>
</dbReference>
<evidence type="ECO:0000259" key="13">
    <source>
        <dbReference type="Pfam" id="PF00294"/>
    </source>
</evidence>
<protein>
    <recommendedName>
        <fullName evidence="3 12">Ribokinase</fullName>
        <shortName evidence="12">RK</shortName>
        <ecNumber evidence="2 12">2.7.1.15</ecNumber>
    </recommendedName>
</protein>
<evidence type="ECO:0000256" key="8">
    <source>
        <dbReference type="ARBA" id="ARBA00022840"/>
    </source>
</evidence>
<dbReference type="InterPro" id="IPR029056">
    <property type="entry name" value="Ribokinase-like"/>
</dbReference>
<dbReference type="EMBL" id="POVK01000016">
    <property type="protein sequence ID" value="NHA34091.1"/>
    <property type="molecule type" value="Genomic_DNA"/>
</dbReference>
<evidence type="ECO:0000256" key="6">
    <source>
        <dbReference type="ARBA" id="ARBA00022741"/>
    </source>
</evidence>
<evidence type="ECO:0000313" key="14">
    <source>
        <dbReference type="EMBL" id="CAD7358704.1"/>
    </source>
</evidence>
<feature type="active site" description="Proton acceptor" evidence="12">
    <location>
        <position position="242"/>
    </location>
</feature>
<dbReference type="Gene3D" id="3.40.1190.20">
    <property type="match status" value="1"/>
</dbReference>
<comment type="caution">
    <text evidence="12">Lacks conserved residue(s) required for the propagation of feature annotation.</text>
</comment>
<comment type="similarity">
    <text evidence="12">Belongs to the carbohydrate kinase PfkB family. Ribokinase subfamily.</text>
</comment>
<dbReference type="InterPro" id="IPR011611">
    <property type="entry name" value="PfkB_dom"/>
</dbReference>
<dbReference type="PANTHER" id="PTHR10584:SF166">
    <property type="entry name" value="RIBOKINASE"/>
    <property type="match status" value="1"/>
</dbReference>
<comment type="similarity">
    <text evidence="1">Belongs to the carbohydrate kinase pfkB family.</text>
</comment>
<evidence type="ECO:0000256" key="12">
    <source>
        <dbReference type="HAMAP-Rule" id="MF_01987"/>
    </source>
</evidence>
<evidence type="ECO:0000313" key="15">
    <source>
        <dbReference type="EMBL" id="NHA34091.1"/>
    </source>
</evidence>